<keyword evidence="3" id="KW-1134">Transmembrane beta strand</keyword>
<keyword evidence="4" id="KW-0410">Iron transport</keyword>
<sequence length="510" mass="54723">DADFTTADLIGVNDFVDTKTFTQEVRLTSTGDNTVDWLVGGYFFSEDIEQISGLDVGPAFRPYVDILSGGALNSIEPLFGFAPGSFFNPANDTVETFRQHDRAYSLFASVDFHLTDQLTLTGGLNYTKDDKTVSGKTVNPEPFSAIDLNNDPTAFGIPLPQVLFAQTFQAQTGLPATPANIAFIESIAPGTTAAIQAGVAAGISGLQSLQFLPQFLAFPNSVEDGLSSDSKTTYQIKAAYKLNDNINLYASYSTGFKATSWNLSRDSRPFPADQAALIAAGLTRPNQTYGTRYAGPENATNYEGGIKARFTNGALNVSIFQQSIDGFQSNTFVGTGFVLANAGKQTTKGVEFDATYVPIEPLKLTFSGVYLDAKYDSFVGAPGPDNTVQDLSGKKVAGVPKWGFSTSATYTHDFSGGTTGFVRADYQYESETSPVERITLSAPNPRSKTSIVNGSVGLNFENGFGLQIWGRNIFNHHGYISAFPGVVQAGTINAYPTQPATYGVLLRKDF</sequence>
<keyword evidence="7" id="KW-0406">Ion transport</keyword>
<evidence type="ECO:0000313" key="12">
    <source>
        <dbReference type="EMBL" id="HHI88592.1"/>
    </source>
</evidence>
<proteinExistence type="predicted"/>
<evidence type="ECO:0000259" key="11">
    <source>
        <dbReference type="Pfam" id="PF00593"/>
    </source>
</evidence>
<dbReference type="InterPro" id="IPR039426">
    <property type="entry name" value="TonB-dep_rcpt-like"/>
</dbReference>
<keyword evidence="9" id="KW-0472">Membrane</keyword>
<dbReference type="GO" id="GO:0006826">
    <property type="term" value="P:iron ion transport"/>
    <property type="evidence" value="ECO:0007669"/>
    <property type="project" value="UniProtKB-KW"/>
</dbReference>
<keyword evidence="2" id="KW-0813">Transport</keyword>
<evidence type="ECO:0000256" key="2">
    <source>
        <dbReference type="ARBA" id="ARBA00022448"/>
    </source>
</evidence>
<keyword evidence="10" id="KW-0998">Cell outer membrane</keyword>
<evidence type="ECO:0000256" key="1">
    <source>
        <dbReference type="ARBA" id="ARBA00004571"/>
    </source>
</evidence>
<accession>A0A7V5NWJ8</accession>
<dbReference type="Pfam" id="PF00593">
    <property type="entry name" value="TonB_dep_Rec_b-barrel"/>
    <property type="match status" value="1"/>
</dbReference>
<evidence type="ECO:0000256" key="5">
    <source>
        <dbReference type="ARBA" id="ARBA00022692"/>
    </source>
</evidence>
<dbReference type="Proteomes" id="UP000885806">
    <property type="component" value="Unassembled WGS sequence"/>
</dbReference>
<dbReference type="PANTHER" id="PTHR32552:SF81">
    <property type="entry name" value="TONB-DEPENDENT OUTER MEMBRANE RECEPTOR"/>
    <property type="match status" value="1"/>
</dbReference>
<dbReference type="InterPro" id="IPR000531">
    <property type="entry name" value="Beta-barrel_TonB"/>
</dbReference>
<protein>
    <submittedName>
        <fullName evidence="12">TonB-dependent receptor</fullName>
    </submittedName>
</protein>
<dbReference type="EMBL" id="DROP01000097">
    <property type="protein sequence ID" value="HHI88592.1"/>
    <property type="molecule type" value="Genomic_DNA"/>
</dbReference>
<keyword evidence="8" id="KW-0798">TonB box</keyword>
<keyword evidence="12" id="KW-0675">Receptor</keyword>
<evidence type="ECO:0000256" key="3">
    <source>
        <dbReference type="ARBA" id="ARBA00022452"/>
    </source>
</evidence>
<name>A0A7V5NWJ8_9PROT</name>
<dbReference type="GO" id="GO:0009279">
    <property type="term" value="C:cell outer membrane"/>
    <property type="evidence" value="ECO:0007669"/>
    <property type="project" value="UniProtKB-SubCell"/>
</dbReference>
<organism evidence="12">
    <name type="scientific">Hellea balneolensis</name>
    <dbReference type="NCBI Taxonomy" id="287478"/>
    <lineage>
        <taxon>Bacteria</taxon>
        <taxon>Pseudomonadati</taxon>
        <taxon>Pseudomonadota</taxon>
        <taxon>Alphaproteobacteria</taxon>
        <taxon>Maricaulales</taxon>
        <taxon>Robiginitomaculaceae</taxon>
        <taxon>Hellea</taxon>
    </lineage>
</organism>
<reference evidence="12" key="1">
    <citation type="journal article" date="2020" name="mSystems">
        <title>Genome- and Community-Level Interaction Insights into Carbon Utilization and Element Cycling Functions of Hydrothermarchaeota in Hydrothermal Sediment.</title>
        <authorList>
            <person name="Zhou Z."/>
            <person name="Liu Y."/>
            <person name="Xu W."/>
            <person name="Pan J."/>
            <person name="Luo Z.H."/>
            <person name="Li M."/>
        </authorList>
    </citation>
    <scope>NUCLEOTIDE SEQUENCE [LARGE SCALE GENOMIC DNA]</scope>
    <source>
        <strain evidence="12">HyVt-538</strain>
    </source>
</reference>
<dbReference type="PANTHER" id="PTHR32552">
    <property type="entry name" value="FERRICHROME IRON RECEPTOR-RELATED"/>
    <property type="match status" value="1"/>
</dbReference>
<evidence type="ECO:0000256" key="4">
    <source>
        <dbReference type="ARBA" id="ARBA00022496"/>
    </source>
</evidence>
<dbReference type="AlphaFoldDB" id="A0A7V5NWJ8"/>
<evidence type="ECO:0000256" key="9">
    <source>
        <dbReference type="ARBA" id="ARBA00023136"/>
    </source>
</evidence>
<evidence type="ECO:0000256" key="10">
    <source>
        <dbReference type="ARBA" id="ARBA00023237"/>
    </source>
</evidence>
<keyword evidence="5" id="KW-0812">Transmembrane</keyword>
<keyword evidence="6" id="KW-0408">Iron</keyword>
<evidence type="ECO:0000256" key="7">
    <source>
        <dbReference type="ARBA" id="ARBA00023065"/>
    </source>
</evidence>
<gene>
    <name evidence="12" type="ORF">ENK01_01445</name>
</gene>
<feature type="non-terminal residue" evidence="12">
    <location>
        <position position="1"/>
    </location>
</feature>
<dbReference type="InterPro" id="IPR036942">
    <property type="entry name" value="Beta-barrel_TonB_sf"/>
</dbReference>
<evidence type="ECO:0000256" key="8">
    <source>
        <dbReference type="ARBA" id="ARBA00023077"/>
    </source>
</evidence>
<comment type="subcellular location">
    <subcellularLocation>
        <location evidence="1">Cell outer membrane</location>
        <topology evidence="1">Multi-pass membrane protein</topology>
    </subcellularLocation>
</comment>
<dbReference type="SUPFAM" id="SSF56935">
    <property type="entry name" value="Porins"/>
    <property type="match status" value="1"/>
</dbReference>
<comment type="caution">
    <text evidence="12">The sequence shown here is derived from an EMBL/GenBank/DDBJ whole genome shotgun (WGS) entry which is preliminary data.</text>
</comment>
<feature type="domain" description="TonB-dependent receptor-like beta-barrel" evidence="11">
    <location>
        <begin position="69"/>
        <end position="473"/>
    </location>
</feature>
<evidence type="ECO:0000256" key="6">
    <source>
        <dbReference type="ARBA" id="ARBA00023004"/>
    </source>
</evidence>
<dbReference type="Gene3D" id="2.40.170.20">
    <property type="entry name" value="TonB-dependent receptor, beta-barrel domain"/>
    <property type="match status" value="2"/>
</dbReference>